<reference evidence="3" key="1">
    <citation type="submission" date="2017-01" db="EMBL/GenBank/DDBJ databases">
        <authorList>
            <person name="Varghese N."/>
            <person name="Submissions S."/>
        </authorList>
    </citation>
    <scope>NUCLEOTIDE SEQUENCE [LARGE SCALE GENOMIC DNA]</scope>
    <source>
        <strain evidence="3">DM9</strain>
    </source>
</reference>
<dbReference type="STRING" id="1077936.SAMN05421545_2627"/>
<feature type="domain" description="Thioredoxin" evidence="1">
    <location>
        <begin position="8"/>
        <end position="164"/>
    </location>
</feature>
<dbReference type="GO" id="GO:0016209">
    <property type="term" value="F:antioxidant activity"/>
    <property type="evidence" value="ECO:0007669"/>
    <property type="project" value="InterPro"/>
</dbReference>
<dbReference type="Pfam" id="PF00578">
    <property type="entry name" value="AhpC-TSA"/>
    <property type="match status" value="1"/>
</dbReference>
<dbReference type="OrthoDB" id="9809746at2"/>
<dbReference type="Proteomes" id="UP000185924">
    <property type="component" value="Unassembled WGS sequence"/>
</dbReference>
<dbReference type="InterPro" id="IPR000866">
    <property type="entry name" value="AhpC/TSA"/>
</dbReference>
<dbReference type="InterPro" id="IPR036249">
    <property type="entry name" value="Thioredoxin-like_sf"/>
</dbReference>
<keyword evidence="3" id="KW-1185">Reference proteome</keyword>
<evidence type="ECO:0000313" key="2">
    <source>
        <dbReference type="EMBL" id="SIR16362.1"/>
    </source>
</evidence>
<dbReference type="PROSITE" id="PS51352">
    <property type="entry name" value="THIOREDOXIN_2"/>
    <property type="match status" value="1"/>
</dbReference>
<name>A0A1N6YP71_9BACT</name>
<protein>
    <submittedName>
        <fullName evidence="2">Peroxiredoxin</fullName>
    </submittedName>
</protein>
<evidence type="ECO:0000259" key="1">
    <source>
        <dbReference type="PROSITE" id="PS51352"/>
    </source>
</evidence>
<dbReference type="AlphaFoldDB" id="A0A1N6YP71"/>
<dbReference type="PANTHER" id="PTHR43640:SF1">
    <property type="entry name" value="THIOREDOXIN-DEPENDENT PEROXIREDOXIN"/>
    <property type="match status" value="1"/>
</dbReference>
<dbReference type="PANTHER" id="PTHR43640">
    <property type="entry name" value="OS07G0260300 PROTEIN"/>
    <property type="match status" value="1"/>
</dbReference>
<dbReference type="GO" id="GO:0016491">
    <property type="term" value="F:oxidoreductase activity"/>
    <property type="evidence" value="ECO:0007669"/>
    <property type="project" value="InterPro"/>
</dbReference>
<dbReference type="RefSeq" id="WP_076422420.1">
    <property type="nucleotide sequence ID" value="NZ_FTNM01000003.1"/>
</dbReference>
<dbReference type="EMBL" id="FTNM01000003">
    <property type="protein sequence ID" value="SIR16362.1"/>
    <property type="molecule type" value="Genomic_DNA"/>
</dbReference>
<dbReference type="SUPFAM" id="SSF52833">
    <property type="entry name" value="Thioredoxin-like"/>
    <property type="match status" value="1"/>
</dbReference>
<proteinExistence type="predicted"/>
<evidence type="ECO:0000313" key="3">
    <source>
        <dbReference type="Proteomes" id="UP000185924"/>
    </source>
</evidence>
<dbReference type="Gene3D" id="3.40.30.10">
    <property type="entry name" value="Glutaredoxin"/>
    <property type="match status" value="1"/>
</dbReference>
<dbReference type="InterPro" id="IPR013766">
    <property type="entry name" value="Thioredoxin_domain"/>
</dbReference>
<accession>A0A1N6YP71</accession>
<organism evidence="2 3">
    <name type="scientific">Pontibacter lucknowensis</name>
    <dbReference type="NCBI Taxonomy" id="1077936"/>
    <lineage>
        <taxon>Bacteria</taxon>
        <taxon>Pseudomonadati</taxon>
        <taxon>Bacteroidota</taxon>
        <taxon>Cytophagia</taxon>
        <taxon>Cytophagales</taxon>
        <taxon>Hymenobacteraceae</taxon>
        <taxon>Pontibacter</taxon>
    </lineage>
</organism>
<sequence length="190" mass="20944">MPLASTALPLGTVAPNFALLDTASDKLVCLEDVVSNKATVIMFLCNHCPYVQLILDELVKVAREYQQKGVSFVGISANDAANYPQDGPQQMRELVGEKSFPFPYLYDQTQQVARAYQAVCTPEFFVFDRNMRLAYHGQFDDARPKSETPVTGQDLRQALDALLNGDQVRADQKPGIGCGIKWKTPLAEAG</sequence>
<gene>
    <name evidence="2" type="ORF">SAMN05421545_2627</name>
</gene>
<dbReference type="CDD" id="cd02969">
    <property type="entry name" value="PRX_like1"/>
    <property type="match status" value="1"/>
</dbReference>
<dbReference type="InterPro" id="IPR047262">
    <property type="entry name" value="PRX-like1"/>
</dbReference>